<protein>
    <recommendedName>
        <fullName evidence="2">Negative regulator of flagellin synthesis</fullName>
    </recommendedName>
    <alternativeName>
        <fullName evidence="8">Anti-sigma-28 factor</fullName>
    </alternativeName>
</protein>
<feature type="compositionally biased region" description="Polar residues" evidence="9">
    <location>
        <begin position="1"/>
        <end position="13"/>
    </location>
</feature>
<evidence type="ECO:0000256" key="4">
    <source>
        <dbReference type="ARBA" id="ARBA00022795"/>
    </source>
</evidence>
<evidence type="ECO:0000256" key="8">
    <source>
        <dbReference type="ARBA" id="ARBA00030117"/>
    </source>
</evidence>
<dbReference type="Pfam" id="PF04316">
    <property type="entry name" value="FlgM"/>
    <property type="match status" value="1"/>
</dbReference>
<name>A0ABS8WAV9_9GAMM</name>
<dbReference type="Proteomes" id="UP001201273">
    <property type="component" value="Unassembled WGS sequence"/>
</dbReference>
<keyword evidence="3" id="KW-0678">Repressor</keyword>
<sequence length="106" mass="11770">MAINMNNVGNRSNLHVEQKQQKQEQLTRANEQAPNKPAASKDSVSLTPQAQALNSLKKQSSEPAVNRERVETLKKAILNGEYKIDADKLAKNMTEFEAKFGQSFGV</sequence>
<evidence type="ECO:0000313" key="11">
    <source>
        <dbReference type="EMBL" id="MCE2595615.1"/>
    </source>
</evidence>
<dbReference type="EMBL" id="JAIMJA010000011">
    <property type="protein sequence ID" value="MCE2595615.1"/>
    <property type="molecule type" value="Genomic_DNA"/>
</dbReference>
<evidence type="ECO:0000313" key="12">
    <source>
        <dbReference type="Proteomes" id="UP001201273"/>
    </source>
</evidence>
<dbReference type="RefSeq" id="WP_233053123.1">
    <property type="nucleotide sequence ID" value="NZ_JAIMJA010000011.1"/>
</dbReference>
<comment type="caution">
    <text evidence="11">The sequence shown here is derived from an EMBL/GenBank/DDBJ whole genome shotgun (WGS) entry which is preliminary data.</text>
</comment>
<keyword evidence="11" id="KW-0966">Cell projection</keyword>
<evidence type="ECO:0000256" key="6">
    <source>
        <dbReference type="ARBA" id="ARBA00023163"/>
    </source>
</evidence>
<gene>
    <name evidence="11" type="primary">flgM</name>
    <name evidence="11" type="ORF">K6Y31_12365</name>
</gene>
<accession>A0ABS8WAV9</accession>
<evidence type="ECO:0000256" key="9">
    <source>
        <dbReference type="SAM" id="MobiDB-lite"/>
    </source>
</evidence>
<evidence type="ECO:0000256" key="7">
    <source>
        <dbReference type="ARBA" id="ARBA00024739"/>
    </source>
</evidence>
<keyword evidence="6" id="KW-0804">Transcription</keyword>
<comment type="function">
    <text evidence="7">Responsible for the coupling of flagellin expression to flagellar assembly by preventing expression of the flagellin genes when a component of the middle class of proteins is defective. It negatively regulates flagellar genes by inhibiting the activity of FliA by directly binding to FliA.</text>
</comment>
<evidence type="ECO:0000256" key="5">
    <source>
        <dbReference type="ARBA" id="ARBA00023015"/>
    </source>
</evidence>
<proteinExistence type="inferred from homology"/>
<dbReference type="NCBIfam" id="TIGR03824">
    <property type="entry name" value="FlgM_jcvi"/>
    <property type="match status" value="1"/>
</dbReference>
<keyword evidence="5" id="KW-0805">Transcription regulation</keyword>
<dbReference type="InterPro" id="IPR035890">
    <property type="entry name" value="Anti-sigma-28_factor_FlgM_sf"/>
</dbReference>
<keyword evidence="11" id="KW-0282">Flagellum</keyword>
<keyword evidence="12" id="KW-1185">Reference proteome</keyword>
<feature type="region of interest" description="Disordered" evidence="9">
    <location>
        <begin position="1"/>
        <end position="46"/>
    </location>
</feature>
<organism evidence="11 12">
    <name type="scientific">Motilimonas cestriensis</name>
    <dbReference type="NCBI Taxonomy" id="2742685"/>
    <lineage>
        <taxon>Bacteria</taxon>
        <taxon>Pseudomonadati</taxon>
        <taxon>Pseudomonadota</taxon>
        <taxon>Gammaproteobacteria</taxon>
        <taxon>Alteromonadales</taxon>
        <taxon>Alteromonadales genera incertae sedis</taxon>
        <taxon>Motilimonas</taxon>
    </lineage>
</organism>
<dbReference type="InterPro" id="IPR031316">
    <property type="entry name" value="FlgM_C"/>
</dbReference>
<evidence type="ECO:0000259" key="10">
    <source>
        <dbReference type="Pfam" id="PF04316"/>
    </source>
</evidence>
<keyword evidence="4" id="KW-1005">Bacterial flagellum biogenesis</keyword>
<evidence type="ECO:0000256" key="1">
    <source>
        <dbReference type="ARBA" id="ARBA00005322"/>
    </source>
</evidence>
<reference evidence="11 12" key="1">
    <citation type="journal article" date="2022" name="Environ. Microbiol. Rep.">
        <title>Eco-phylogenetic analyses reveal divergent evolution of vitamin B12 metabolism in the marine bacterial family 'Psychromonadaceae'.</title>
        <authorList>
            <person name="Jin X."/>
            <person name="Yang Y."/>
            <person name="Cao H."/>
            <person name="Gao B."/>
            <person name="Zhao Z."/>
        </authorList>
    </citation>
    <scope>NUCLEOTIDE SEQUENCE [LARGE SCALE GENOMIC DNA]</scope>
    <source>
        <strain evidence="11 12">MKS20</strain>
    </source>
</reference>
<dbReference type="InterPro" id="IPR007412">
    <property type="entry name" value="FlgM"/>
</dbReference>
<dbReference type="SUPFAM" id="SSF101498">
    <property type="entry name" value="Anti-sigma factor FlgM"/>
    <property type="match status" value="1"/>
</dbReference>
<keyword evidence="11" id="KW-0969">Cilium</keyword>
<feature type="domain" description="Anti-sigma-28 factor FlgM C-terminal" evidence="10">
    <location>
        <begin position="42"/>
        <end position="94"/>
    </location>
</feature>
<evidence type="ECO:0000256" key="3">
    <source>
        <dbReference type="ARBA" id="ARBA00022491"/>
    </source>
</evidence>
<comment type="similarity">
    <text evidence="1">Belongs to the FlgM family.</text>
</comment>
<evidence type="ECO:0000256" key="2">
    <source>
        <dbReference type="ARBA" id="ARBA00017823"/>
    </source>
</evidence>
<feature type="compositionally biased region" description="Polar residues" evidence="9">
    <location>
        <begin position="23"/>
        <end position="33"/>
    </location>
</feature>